<organism evidence="2 3">
    <name type="scientific">Sphingobacterium bambusae</name>
    <dbReference type="NCBI Taxonomy" id="662858"/>
    <lineage>
        <taxon>Bacteria</taxon>
        <taxon>Pseudomonadati</taxon>
        <taxon>Bacteroidota</taxon>
        <taxon>Sphingobacteriia</taxon>
        <taxon>Sphingobacteriales</taxon>
        <taxon>Sphingobacteriaceae</taxon>
        <taxon>Sphingobacterium</taxon>
    </lineage>
</organism>
<feature type="transmembrane region" description="Helical" evidence="1">
    <location>
        <begin position="7"/>
        <end position="28"/>
    </location>
</feature>
<keyword evidence="1" id="KW-0472">Membrane</keyword>
<accession>A0ABW6BI13</accession>
<sequence>MKLAPRLKASLCIWLGLFPLSVIINFLLKDLMVDFHPIGKIFVSSIIIFPLMVYYVIPWTTKQVSRLIREK</sequence>
<protein>
    <recommendedName>
        <fullName evidence="4">DUF2798 domain-containing protein</fullName>
    </recommendedName>
</protein>
<dbReference type="RefSeq" id="WP_320185639.1">
    <property type="nucleotide sequence ID" value="NZ_CP138332.1"/>
</dbReference>
<gene>
    <name evidence="2" type="ORF">ACFS7Y_13325</name>
</gene>
<keyword evidence="1" id="KW-1133">Transmembrane helix</keyword>
<feature type="transmembrane region" description="Helical" evidence="1">
    <location>
        <begin position="40"/>
        <end position="57"/>
    </location>
</feature>
<reference evidence="3" key="1">
    <citation type="journal article" date="2019" name="Int. J. Syst. Evol. Microbiol.">
        <title>The Global Catalogue of Microorganisms (GCM) 10K type strain sequencing project: providing services to taxonomists for standard genome sequencing and annotation.</title>
        <authorList>
            <consortium name="The Broad Institute Genomics Platform"/>
            <consortium name="The Broad Institute Genome Sequencing Center for Infectious Disease"/>
            <person name="Wu L."/>
            <person name="Ma J."/>
        </authorList>
    </citation>
    <scope>NUCLEOTIDE SEQUENCE [LARGE SCALE GENOMIC DNA]</scope>
    <source>
        <strain evidence="3">KCTC 22814</strain>
    </source>
</reference>
<dbReference type="Proteomes" id="UP001597525">
    <property type="component" value="Unassembled WGS sequence"/>
</dbReference>
<evidence type="ECO:0000256" key="1">
    <source>
        <dbReference type="SAM" id="Phobius"/>
    </source>
</evidence>
<evidence type="ECO:0008006" key="4">
    <source>
        <dbReference type="Google" id="ProtNLM"/>
    </source>
</evidence>
<dbReference type="EMBL" id="JBHUPB010000008">
    <property type="protein sequence ID" value="MFD2968375.1"/>
    <property type="molecule type" value="Genomic_DNA"/>
</dbReference>
<evidence type="ECO:0000313" key="2">
    <source>
        <dbReference type="EMBL" id="MFD2968375.1"/>
    </source>
</evidence>
<evidence type="ECO:0000313" key="3">
    <source>
        <dbReference type="Proteomes" id="UP001597525"/>
    </source>
</evidence>
<keyword evidence="3" id="KW-1185">Reference proteome</keyword>
<keyword evidence="1" id="KW-0812">Transmembrane</keyword>
<proteinExistence type="predicted"/>
<name>A0ABW6BI13_9SPHI</name>
<comment type="caution">
    <text evidence="2">The sequence shown here is derived from an EMBL/GenBank/DDBJ whole genome shotgun (WGS) entry which is preliminary data.</text>
</comment>